<dbReference type="AlphaFoldDB" id="A0AAW9SM62"/>
<evidence type="ECO:0000313" key="2">
    <source>
        <dbReference type="EMBL" id="MEN7551921.1"/>
    </source>
</evidence>
<dbReference type="Pfam" id="PF09992">
    <property type="entry name" value="NAGPA"/>
    <property type="match status" value="1"/>
</dbReference>
<feature type="domain" description="Phosphodiester glycosidase" evidence="1">
    <location>
        <begin position="125"/>
        <end position="299"/>
    </location>
</feature>
<organism evidence="2 3">
    <name type="scientific">Rapidithrix thailandica</name>
    <dbReference type="NCBI Taxonomy" id="413964"/>
    <lineage>
        <taxon>Bacteria</taxon>
        <taxon>Pseudomonadati</taxon>
        <taxon>Bacteroidota</taxon>
        <taxon>Cytophagia</taxon>
        <taxon>Cytophagales</taxon>
        <taxon>Flammeovirgaceae</taxon>
        <taxon>Rapidithrix</taxon>
    </lineage>
</organism>
<sequence length="304" mass="33279">MYNKIKYFVFLLSFSLIPLSISCKSEDVKPEAYVEYAPITQALLDSTNLISKVFSDTTFTVAPGVEETDIHYLSMSGLTMRIFFFKVDLKQEGLSLVPITPYGSTGYAMQTIPDMLPWVDASLGKVVAAVNADFFNMSTGEPRGVVHVNGEAVRTSLLENRSFFGLDKQGKLVIGSTEEYPEFKENLEHALGGGDVLIKDYAKPVISNQAVHPRTAVGITANEEVYFMVVDGRQFDYSNGMTLSELSDVFYALGVKDAANLDGGGSSTFVSLHSDADVWHIRNRPSDGDPRPVANGWAVSVLSE</sequence>
<keyword evidence="3" id="KW-1185">Reference proteome</keyword>
<comment type="caution">
    <text evidence="2">The sequence shown here is derived from an EMBL/GenBank/DDBJ whole genome shotgun (WGS) entry which is preliminary data.</text>
</comment>
<gene>
    <name evidence="2" type="ORF">AAG747_28665</name>
</gene>
<keyword evidence="2" id="KW-0326">Glycosidase</keyword>
<dbReference type="PANTHER" id="PTHR40446">
    <property type="entry name" value="N-ACETYLGLUCOSAMINE-1-PHOSPHODIESTER ALPHA-N-ACETYLGLUCOSAMINIDASE"/>
    <property type="match status" value="1"/>
</dbReference>
<dbReference type="PANTHER" id="PTHR40446:SF2">
    <property type="entry name" value="N-ACETYLGLUCOSAMINE-1-PHOSPHODIESTER ALPHA-N-ACETYLGLUCOSAMINIDASE"/>
    <property type="match status" value="1"/>
</dbReference>
<dbReference type="Proteomes" id="UP001403385">
    <property type="component" value="Unassembled WGS sequence"/>
</dbReference>
<dbReference type="RefSeq" id="WP_346824697.1">
    <property type="nucleotide sequence ID" value="NZ_JBDKWZ010000030.1"/>
</dbReference>
<keyword evidence="2" id="KW-0378">Hydrolase</keyword>
<reference evidence="2 3" key="1">
    <citation type="submission" date="2024-04" db="EMBL/GenBank/DDBJ databases">
        <title>Novel genus in family Flammeovirgaceae.</title>
        <authorList>
            <person name="Nguyen T.H."/>
            <person name="Vuong T.Q."/>
            <person name="Le H."/>
            <person name="Kim S.-G."/>
        </authorList>
    </citation>
    <scope>NUCLEOTIDE SEQUENCE [LARGE SCALE GENOMIC DNA]</scope>
    <source>
        <strain evidence="2 3">JCM 23209</strain>
    </source>
</reference>
<evidence type="ECO:0000259" key="1">
    <source>
        <dbReference type="Pfam" id="PF09992"/>
    </source>
</evidence>
<accession>A0AAW9SM62</accession>
<dbReference type="InterPro" id="IPR018711">
    <property type="entry name" value="NAGPA"/>
</dbReference>
<name>A0AAW9SM62_9BACT</name>
<dbReference type="GO" id="GO:0016798">
    <property type="term" value="F:hydrolase activity, acting on glycosyl bonds"/>
    <property type="evidence" value="ECO:0007669"/>
    <property type="project" value="UniProtKB-KW"/>
</dbReference>
<dbReference type="EMBL" id="JBDKWZ010000030">
    <property type="protein sequence ID" value="MEN7551921.1"/>
    <property type="molecule type" value="Genomic_DNA"/>
</dbReference>
<evidence type="ECO:0000313" key="3">
    <source>
        <dbReference type="Proteomes" id="UP001403385"/>
    </source>
</evidence>
<proteinExistence type="predicted"/>
<protein>
    <submittedName>
        <fullName evidence="2">Phosphodiester glycosidase family protein</fullName>
    </submittedName>
</protein>
<dbReference type="PROSITE" id="PS51257">
    <property type="entry name" value="PROKAR_LIPOPROTEIN"/>
    <property type="match status" value="1"/>
</dbReference>